<evidence type="ECO:0000256" key="11">
    <source>
        <dbReference type="RuleBase" id="RU003357"/>
    </source>
</evidence>
<organism evidence="15 16">
    <name type="scientific">Candidatus Onthomorpha intestinigallinarum</name>
    <dbReference type="NCBI Taxonomy" id="2840880"/>
    <lineage>
        <taxon>Bacteria</taxon>
        <taxon>Pseudomonadati</taxon>
        <taxon>Bacteroidota</taxon>
        <taxon>Bacteroidia</taxon>
        <taxon>Bacteroidales</taxon>
        <taxon>Candidatus Onthomorpha</taxon>
    </lineage>
</organism>
<keyword evidence="3 10" id="KW-1134">Transmembrane beta strand</keyword>
<comment type="similarity">
    <text evidence="10 11">Belongs to the TonB-dependent receptor family.</text>
</comment>
<proteinExistence type="inferred from homology"/>
<dbReference type="SUPFAM" id="SSF56935">
    <property type="entry name" value="Porins"/>
    <property type="match status" value="1"/>
</dbReference>
<evidence type="ECO:0000256" key="5">
    <source>
        <dbReference type="ARBA" id="ARBA00022729"/>
    </source>
</evidence>
<evidence type="ECO:0000256" key="4">
    <source>
        <dbReference type="ARBA" id="ARBA00022692"/>
    </source>
</evidence>
<comment type="caution">
    <text evidence="15">The sequence shown here is derived from an EMBL/GenBank/DDBJ whole genome shotgun (WGS) entry which is preliminary data.</text>
</comment>
<evidence type="ECO:0000256" key="10">
    <source>
        <dbReference type="PROSITE-ProRule" id="PRU01360"/>
    </source>
</evidence>
<keyword evidence="5 12" id="KW-0732">Signal</keyword>
<feature type="signal peptide" evidence="12">
    <location>
        <begin position="1"/>
        <end position="21"/>
    </location>
</feature>
<keyword evidence="8 15" id="KW-0675">Receptor</keyword>
<reference evidence="15" key="2">
    <citation type="submission" date="2021-04" db="EMBL/GenBank/DDBJ databases">
        <authorList>
            <person name="Gilroy R."/>
        </authorList>
    </citation>
    <scope>NUCLEOTIDE SEQUENCE</scope>
    <source>
        <strain evidence="15">Gambia16-930</strain>
    </source>
</reference>
<evidence type="ECO:0000313" key="16">
    <source>
        <dbReference type="Proteomes" id="UP000824267"/>
    </source>
</evidence>
<evidence type="ECO:0000313" key="15">
    <source>
        <dbReference type="EMBL" id="HIW87977.1"/>
    </source>
</evidence>
<dbReference type="Gene3D" id="2.40.170.20">
    <property type="entry name" value="TonB-dependent receptor, beta-barrel domain"/>
    <property type="match status" value="1"/>
</dbReference>
<name>A0A9D1RI14_9BACT</name>
<dbReference type="InterPro" id="IPR008969">
    <property type="entry name" value="CarboxyPept-like_regulatory"/>
</dbReference>
<evidence type="ECO:0000256" key="12">
    <source>
        <dbReference type="SAM" id="SignalP"/>
    </source>
</evidence>
<evidence type="ECO:0000256" key="2">
    <source>
        <dbReference type="ARBA" id="ARBA00022448"/>
    </source>
</evidence>
<dbReference type="InterPro" id="IPR039426">
    <property type="entry name" value="TonB-dep_rcpt-like"/>
</dbReference>
<dbReference type="PANTHER" id="PTHR30069:SF29">
    <property type="entry name" value="HEMOGLOBIN AND HEMOGLOBIN-HAPTOGLOBIN-BINDING PROTEIN 1-RELATED"/>
    <property type="match status" value="1"/>
</dbReference>
<keyword evidence="4 10" id="KW-0812">Transmembrane</keyword>
<dbReference type="Pfam" id="PF13715">
    <property type="entry name" value="CarbopepD_reg_2"/>
    <property type="match status" value="1"/>
</dbReference>
<gene>
    <name evidence="15" type="ORF">IAC47_06870</name>
</gene>
<dbReference type="InterPro" id="IPR036942">
    <property type="entry name" value="Beta-barrel_TonB_sf"/>
</dbReference>
<dbReference type="Pfam" id="PF00593">
    <property type="entry name" value="TonB_dep_Rec_b-barrel"/>
    <property type="match status" value="1"/>
</dbReference>
<keyword evidence="2 10" id="KW-0813">Transport</keyword>
<evidence type="ECO:0000256" key="6">
    <source>
        <dbReference type="ARBA" id="ARBA00023077"/>
    </source>
</evidence>
<evidence type="ECO:0000256" key="8">
    <source>
        <dbReference type="ARBA" id="ARBA00023170"/>
    </source>
</evidence>
<dbReference type="AlphaFoldDB" id="A0A9D1RI14"/>
<dbReference type="GO" id="GO:0044718">
    <property type="term" value="P:siderophore transmembrane transport"/>
    <property type="evidence" value="ECO:0007669"/>
    <property type="project" value="TreeGrafter"/>
</dbReference>
<dbReference type="Pfam" id="PF07715">
    <property type="entry name" value="Plug"/>
    <property type="match status" value="1"/>
</dbReference>
<protein>
    <submittedName>
        <fullName evidence="15">TonB-dependent receptor</fullName>
    </submittedName>
</protein>
<evidence type="ECO:0000256" key="3">
    <source>
        <dbReference type="ARBA" id="ARBA00022452"/>
    </source>
</evidence>
<keyword evidence="9 10" id="KW-0998">Cell outer membrane</keyword>
<dbReference type="InterPro" id="IPR037066">
    <property type="entry name" value="Plug_dom_sf"/>
</dbReference>
<reference evidence="15" key="1">
    <citation type="journal article" date="2021" name="PeerJ">
        <title>Extensive microbial diversity within the chicken gut microbiome revealed by metagenomics and culture.</title>
        <authorList>
            <person name="Gilroy R."/>
            <person name="Ravi A."/>
            <person name="Getino M."/>
            <person name="Pursley I."/>
            <person name="Horton D.L."/>
            <person name="Alikhan N.F."/>
            <person name="Baker D."/>
            <person name="Gharbi K."/>
            <person name="Hall N."/>
            <person name="Watson M."/>
            <person name="Adriaenssens E.M."/>
            <person name="Foster-Nyarko E."/>
            <person name="Jarju S."/>
            <person name="Secka A."/>
            <person name="Antonio M."/>
            <person name="Oren A."/>
            <person name="Chaudhuri R.R."/>
            <person name="La Ragione R."/>
            <person name="Hildebrand F."/>
            <person name="Pallen M.J."/>
        </authorList>
    </citation>
    <scope>NUCLEOTIDE SEQUENCE</scope>
    <source>
        <strain evidence="15">Gambia16-930</strain>
    </source>
</reference>
<evidence type="ECO:0000256" key="1">
    <source>
        <dbReference type="ARBA" id="ARBA00004571"/>
    </source>
</evidence>
<dbReference type="SUPFAM" id="SSF49464">
    <property type="entry name" value="Carboxypeptidase regulatory domain-like"/>
    <property type="match status" value="1"/>
</dbReference>
<dbReference type="PROSITE" id="PS52016">
    <property type="entry name" value="TONB_DEPENDENT_REC_3"/>
    <property type="match status" value="1"/>
</dbReference>
<feature type="domain" description="TonB-dependent receptor-like beta-barrel" evidence="13">
    <location>
        <begin position="283"/>
        <end position="678"/>
    </location>
</feature>
<dbReference type="Gene3D" id="2.60.40.1120">
    <property type="entry name" value="Carboxypeptidase-like, regulatory domain"/>
    <property type="match status" value="1"/>
</dbReference>
<evidence type="ECO:0000256" key="9">
    <source>
        <dbReference type="ARBA" id="ARBA00023237"/>
    </source>
</evidence>
<dbReference type="GO" id="GO:0015344">
    <property type="term" value="F:siderophore uptake transmembrane transporter activity"/>
    <property type="evidence" value="ECO:0007669"/>
    <property type="project" value="TreeGrafter"/>
</dbReference>
<feature type="chain" id="PRO_5038505496" evidence="12">
    <location>
        <begin position="22"/>
        <end position="711"/>
    </location>
</feature>
<evidence type="ECO:0000256" key="7">
    <source>
        <dbReference type="ARBA" id="ARBA00023136"/>
    </source>
</evidence>
<evidence type="ECO:0000259" key="13">
    <source>
        <dbReference type="Pfam" id="PF00593"/>
    </source>
</evidence>
<dbReference type="Gene3D" id="2.170.130.10">
    <property type="entry name" value="TonB-dependent receptor, plug domain"/>
    <property type="match status" value="1"/>
</dbReference>
<sequence length="711" mass="81025">MSRIILFCFVGCLFLNVTVVAQSVIYGTVVDKYDNPLDGANIVLKGKGNVGTVTDNKGRYSLILTVKDSCTLLVTYIGYKDVERKIYAGQGESYCLDFVLHEDARKLNTFVVTGTRTPKLLKDVPIVTRVITNHDIEKVDATDIEDVLQSELPGLEFTYSMNQQVSLNMQGFGGNSVLFLVDGERMAGETLDNVDYSRLNMQDVERIEIVKGAASSLYGSNAVGGVVNIISKTNKEPWSLNLRSRFGAFNEQIYGALFGFNKGRLNATTSVQYTSIDSINLKNEGVYNKIYGNKTWNIKERMIFRVNDDLKFTARAGYFFRERNSSEIIKERYRDFNGGLKGDYDICDDGTLEVSYSFDQYDKSDYHLINDKDIRDYSNVQNVFRTVYSHTFYGRNILTVGADYMNDYLMSYQFENGGNKRQNTIDAFAQFDWKINERLNIISALRADYYSESESNQLSPKIGLMYKFFDCSLRALYSRGFRSPTLKEMYMTFDMANIFMIYGNPELESETSHNFSLSAEYPAGHYNLIFTAFQNLMDNRITTVWNQALNGMVYANMSPMSVCGLEANISVNCEFGLSASLSYAYTYEKMIDGTPLMTMTRPHAATVRVEYGKEWKKYEFSCILSGRLLSELTTEEYVSMTSYEQTVKQTYPAYMIWKLTLLQRIYKGANLTMSIDNLFNYIPDYYYSNSPSTVGATFSLGISIDVDKFFK</sequence>
<evidence type="ECO:0000259" key="14">
    <source>
        <dbReference type="Pfam" id="PF07715"/>
    </source>
</evidence>
<dbReference type="Proteomes" id="UP000824267">
    <property type="component" value="Unassembled WGS sequence"/>
</dbReference>
<dbReference type="CDD" id="cd01347">
    <property type="entry name" value="ligand_gated_channel"/>
    <property type="match status" value="1"/>
</dbReference>
<dbReference type="GO" id="GO:0009279">
    <property type="term" value="C:cell outer membrane"/>
    <property type="evidence" value="ECO:0007669"/>
    <property type="project" value="UniProtKB-SubCell"/>
</dbReference>
<accession>A0A9D1RI14</accession>
<dbReference type="InterPro" id="IPR000531">
    <property type="entry name" value="Beta-barrel_TonB"/>
</dbReference>
<keyword evidence="6 11" id="KW-0798">TonB box</keyword>
<dbReference type="InterPro" id="IPR012910">
    <property type="entry name" value="Plug_dom"/>
</dbReference>
<dbReference type="PANTHER" id="PTHR30069">
    <property type="entry name" value="TONB-DEPENDENT OUTER MEMBRANE RECEPTOR"/>
    <property type="match status" value="1"/>
</dbReference>
<feature type="domain" description="TonB-dependent receptor plug" evidence="14">
    <location>
        <begin position="122"/>
        <end position="226"/>
    </location>
</feature>
<keyword evidence="7 10" id="KW-0472">Membrane</keyword>
<comment type="subcellular location">
    <subcellularLocation>
        <location evidence="1 10">Cell outer membrane</location>
        <topology evidence="1 10">Multi-pass membrane protein</topology>
    </subcellularLocation>
</comment>
<dbReference type="EMBL" id="DXGG01000217">
    <property type="protein sequence ID" value="HIW87977.1"/>
    <property type="molecule type" value="Genomic_DNA"/>
</dbReference>